<dbReference type="EC" id="3.6.5.2" evidence="2"/>
<name>A0A6P8IVN7_ACTTE</name>
<evidence type="ECO:0000313" key="5">
    <source>
        <dbReference type="Proteomes" id="UP000515163"/>
    </source>
</evidence>
<keyword evidence="3" id="KW-0378">Hydrolase</keyword>
<sequence>MRRRRVGTSHQQQLREIRAVVLGQDGVGKSALTVRFLTRRFIGEYDSCLEATHRHYLTVDGQFISLDITDTAGNNSKEKIESALLNANLIFLLYSTTSRESFQEASWISKSIQESKNLQPNTAIIIVATKSDLKHSRKVHEYEGLFLAQELESNFFQISISEGYKETQEVLIEGIRMCMNKELERGRSSTLSRVKEGLKGTAKSLRKKSSTDNFFDSRGNGFSSSTNV</sequence>
<dbReference type="AlphaFoldDB" id="A0A6P8IVN7"/>
<dbReference type="KEGG" id="aten:116304574"/>
<dbReference type="OrthoDB" id="18798at2759"/>
<gene>
    <name evidence="6 7 8" type="primary">LOC116304574</name>
</gene>
<dbReference type="SMART" id="SM00174">
    <property type="entry name" value="RHO"/>
    <property type="match status" value="1"/>
</dbReference>
<dbReference type="GeneID" id="116304574"/>
<reference evidence="6 7" key="1">
    <citation type="submission" date="2025-04" db="UniProtKB">
        <authorList>
            <consortium name="RefSeq"/>
        </authorList>
    </citation>
    <scope>IDENTIFICATION</scope>
    <source>
        <tissue evidence="6 7">Tentacle</tissue>
    </source>
</reference>
<comment type="catalytic activity">
    <reaction evidence="4">
        <text>GTP + H2O = GDP + phosphate + H(+)</text>
        <dbReference type="Rhea" id="RHEA:19669"/>
        <dbReference type="ChEBI" id="CHEBI:15377"/>
        <dbReference type="ChEBI" id="CHEBI:15378"/>
        <dbReference type="ChEBI" id="CHEBI:37565"/>
        <dbReference type="ChEBI" id="CHEBI:43474"/>
        <dbReference type="ChEBI" id="CHEBI:58189"/>
        <dbReference type="EC" id="3.6.5.2"/>
    </reaction>
</comment>
<organism evidence="5 7">
    <name type="scientific">Actinia tenebrosa</name>
    <name type="common">Australian red waratah sea anemone</name>
    <dbReference type="NCBI Taxonomy" id="6105"/>
    <lineage>
        <taxon>Eukaryota</taxon>
        <taxon>Metazoa</taxon>
        <taxon>Cnidaria</taxon>
        <taxon>Anthozoa</taxon>
        <taxon>Hexacorallia</taxon>
        <taxon>Actiniaria</taxon>
        <taxon>Actiniidae</taxon>
        <taxon>Actinia</taxon>
    </lineage>
</organism>
<dbReference type="InterPro" id="IPR005225">
    <property type="entry name" value="Small_GTP-bd"/>
</dbReference>
<comment type="similarity">
    <text evidence="1">Belongs to the small GTPase superfamily. Ras family.</text>
</comment>
<dbReference type="PROSITE" id="PS51421">
    <property type="entry name" value="RAS"/>
    <property type="match status" value="1"/>
</dbReference>
<dbReference type="SUPFAM" id="SSF52540">
    <property type="entry name" value="P-loop containing nucleoside triphosphate hydrolases"/>
    <property type="match status" value="1"/>
</dbReference>
<accession>A0A6P8IVN7</accession>
<evidence type="ECO:0000313" key="6">
    <source>
        <dbReference type="RefSeq" id="XP_031570192.1"/>
    </source>
</evidence>
<dbReference type="InterPro" id="IPR001806">
    <property type="entry name" value="Small_GTPase"/>
</dbReference>
<evidence type="ECO:0000256" key="2">
    <source>
        <dbReference type="ARBA" id="ARBA00011984"/>
    </source>
</evidence>
<dbReference type="PANTHER" id="PTHR45704">
    <property type="entry name" value="RAS-LIKE FAMILY MEMBER 11"/>
    <property type="match status" value="1"/>
</dbReference>
<dbReference type="RefSeq" id="XP_031570193.1">
    <property type="nucleotide sequence ID" value="XM_031714333.1"/>
</dbReference>
<dbReference type="InterPro" id="IPR051065">
    <property type="entry name" value="Ras-related_GTPase"/>
</dbReference>
<dbReference type="Pfam" id="PF00071">
    <property type="entry name" value="Ras"/>
    <property type="match status" value="1"/>
</dbReference>
<dbReference type="NCBIfam" id="TIGR00231">
    <property type="entry name" value="small_GTP"/>
    <property type="match status" value="1"/>
</dbReference>
<dbReference type="PRINTS" id="PR00449">
    <property type="entry name" value="RASTRNSFRMNG"/>
</dbReference>
<proteinExistence type="inferred from homology"/>
<dbReference type="RefSeq" id="XP_031570194.1">
    <property type="nucleotide sequence ID" value="XM_031714334.1"/>
</dbReference>
<dbReference type="RefSeq" id="XP_031570192.1">
    <property type="nucleotide sequence ID" value="XM_031714332.1"/>
</dbReference>
<evidence type="ECO:0000256" key="1">
    <source>
        <dbReference type="ARBA" id="ARBA00008344"/>
    </source>
</evidence>
<dbReference type="InterPro" id="IPR027417">
    <property type="entry name" value="P-loop_NTPase"/>
</dbReference>
<dbReference type="GO" id="GO:0005525">
    <property type="term" value="F:GTP binding"/>
    <property type="evidence" value="ECO:0007669"/>
    <property type="project" value="InterPro"/>
</dbReference>
<dbReference type="SMART" id="SM00175">
    <property type="entry name" value="RAB"/>
    <property type="match status" value="1"/>
</dbReference>
<dbReference type="GO" id="GO:0003925">
    <property type="term" value="F:G protein activity"/>
    <property type="evidence" value="ECO:0007669"/>
    <property type="project" value="UniProtKB-EC"/>
</dbReference>
<evidence type="ECO:0000313" key="8">
    <source>
        <dbReference type="RefSeq" id="XP_031570194.1"/>
    </source>
</evidence>
<dbReference type="Gene3D" id="3.40.50.300">
    <property type="entry name" value="P-loop containing nucleotide triphosphate hydrolases"/>
    <property type="match status" value="1"/>
</dbReference>
<evidence type="ECO:0000313" key="7">
    <source>
        <dbReference type="RefSeq" id="XP_031570193.1"/>
    </source>
</evidence>
<keyword evidence="5" id="KW-1185">Reference proteome</keyword>
<evidence type="ECO:0000256" key="3">
    <source>
        <dbReference type="ARBA" id="ARBA00022801"/>
    </source>
</evidence>
<dbReference type="PROSITE" id="PS51419">
    <property type="entry name" value="RAB"/>
    <property type="match status" value="1"/>
</dbReference>
<protein>
    <recommendedName>
        <fullName evidence="2">small monomeric GTPase</fullName>
        <ecNumber evidence="2">3.6.5.2</ecNumber>
    </recommendedName>
</protein>
<dbReference type="SMART" id="SM00173">
    <property type="entry name" value="RAS"/>
    <property type="match status" value="1"/>
</dbReference>
<evidence type="ECO:0000256" key="4">
    <source>
        <dbReference type="ARBA" id="ARBA00048098"/>
    </source>
</evidence>
<dbReference type="Proteomes" id="UP000515163">
    <property type="component" value="Unplaced"/>
</dbReference>